<dbReference type="Gene3D" id="3.40.50.1820">
    <property type="entry name" value="alpha/beta hydrolase"/>
    <property type="match status" value="1"/>
</dbReference>
<keyword evidence="2" id="KW-0719">Serine esterase</keyword>
<dbReference type="Proteomes" id="UP000075230">
    <property type="component" value="Unassembled WGS sequence"/>
</dbReference>
<keyword evidence="3" id="KW-0858">Xylan degradation</keyword>
<comment type="similarity">
    <text evidence="7">Belongs to the AB hydrolase superfamily. FaeA family.</text>
</comment>
<proteinExistence type="inferred from homology"/>
<reference evidence="11 12" key="1">
    <citation type="journal article" date="2016" name="DNA Res.">
        <title>Genome sequence of Aspergillus luchuensis NBRC 4314.</title>
        <authorList>
            <person name="Yamada O."/>
            <person name="Machida M."/>
            <person name="Hosoyama A."/>
            <person name="Goto M."/>
            <person name="Takahashi T."/>
            <person name="Futagami T."/>
            <person name="Yamagata Y."/>
            <person name="Takeuchi M."/>
            <person name="Kobayashi T."/>
            <person name="Koike H."/>
            <person name="Abe K."/>
            <person name="Asai K."/>
            <person name="Arita M."/>
            <person name="Fujita N."/>
            <person name="Fukuda K."/>
            <person name="Higa K."/>
            <person name="Horikawa H."/>
            <person name="Ishikawa T."/>
            <person name="Jinno K."/>
            <person name="Kato Y."/>
            <person name="Kirimura K."/>
            <person name="Mizutani O."/>
            <person name="Nakasone K."/>
            <person name="Sano M."/>
            <person name="Shiraishi Y."/>
            <person name="Tsukahara M."/>
            <person name="Gomi K."/>
        </authorList>
    </citation>
    <scope>NUCLEOTIDE SEQUENCE [LARGE SCALE GENOMIC DNA]</scope>
    <source>
        <strain evidence="11 12">RIB 2604</strain>
    </source>
</reference>
<organism evidence="11 12">
    <name type="scientific">Aspergillus kawachii</name>
    <name type="common">White koji mold</name>
    <name type="synonym">Aspergillus awamori var. kawachi</name>
    <dbReference type="NCBI Taxonomy" id="1069201"/>
    <lineage>
        <taxon>Eukaryota</taxon>
        <taxon>Fungi</taxon>
        <taxon>Dikarya</taxon>
        <taxon>Ascomycota</taxon>
        <taxon>Pezizomycotina</taxon>
        <taxon>Eurotiomycetes</taxon>
        <taxon>Eurotiomycetidae</taxon>
        <taxon>Eurotiales</taxon>
        <taxon>Aspergillaceae</taxon>
        <taxon>Aspergillus</taxon>
        <taxon>Aspergillus subgen. Circumdati</taxon>
    </lineage>
</organism>
<evidence type="ECO:0000313" key="12">
    <source>
        <dbReference type="Proteomes" id="UP000075230"/>
    </source>
</evidence>
<evidence type="ECO:0000259" key="10">
    <source>
        <dbReference type="Pfam" id="PF01764"/>
    </source>
</evidence>
<reference evidence="12" key="2">
    <citation type="submission" date="2016-02" db="EMBL/GenBank/DDBJ databases">
        <title>Genome sequencing of Aspergillus luchuensis NBRC 4314.</title>
        <authorList>
            <person name="Yamada O."/>
        </authorList>
    </citation>
    <scope>NUCLEOTIDE SEQUENCE [LARGE SCALE GENOMIC DNA]</scope>
    <source>
        <strain evidence="12">RIB 2604</strain>
    </source>
</reference>
<accession>A0A146F483</accession>
<dbReference type="InterPro" id="IPR051299">
    <property type="entry name" value="AB_hydrolase_lip/est"/>
</dbReference>
<sequence length="323" mass="35204">MKQFSAKHALAVVVTAGHALAASTQGISEDLYTRLVEMATISQAAYADLCNIPSTIIKGEKIYNSQTDINGWILRDDSSKEIITVFRGTGSDTNLQLDTNYTLTPFDTLPQCNGCEVHGGYYIGWVSVQDQVESLVKQQVSQYPDYALTVTGHSLGASLAALTAAQLSATYDNIRLYTFGEPRSGNQAFASYMNDAFQASSPDTTQYFRVTHANDGIPNLPPVEQGYAHGGVEYWSVDPYSAQNTFVCTGDEVQCCEAQGGQGRGRVPGFFTSRGVDYTSRPCHKPVLDVVVIATQTPVDSVDKALYLNFQSQFYQDMPMVEG</sequence>
<dbReference type="GO" id="GO:0006629">
    <property type="term" value="P:lipid metabolic process"/>
    <property type="evidence" value="ECO:0007669"/>
    <property type="project" value="InterPro"/>
</dbReference>
<evidence type="ECO:0000256" key="3">
    <source>
        <dbReference type="ARBA" id="ARBA00022651"/>
    </source>
</evidence>
<feature type="chain" id="PRO_5007523626" description="feruloyl esterase" evidence="9">
    <location>
        <begin position="22"/>
        <end position="323"/>
    </location>
</feature>
<name>A0A146F483_ASPKA</name>
<dbReference type="PANTHER" id="PTHR46640:SF1">
    <property type="entry name" value="FUNGAL LIPASE-LIKE DOMAIN-CONTAINING PROTEIN-RELATED"/>
    <property type="match status" value="1"/>
</dbReference>
<dbReference type="InterPro" id="IPR029058">
    <property type="entry name" value="AB_hydrolase_fold"/>
</dbReference>
<evidence type="ECO:0000256" key="4">
    <source>
        <dbReference type="ARBA" id="ARBA00022729"/>
    </source>
</evidence>
<dbReference type="SUPFAM" id="SSF53474">
    <property type="entry name" value="alpha/beta-Hydrolases"/>
    <property type="match status" value="1"/>
</dbReference>
<dbReference type="InterPro" id="IPR002921">
    <property type="entry name" value="Fungal_lipase-type"/>
</dbReference>
<dbReference type="EC" id="3.1.1.73" evidence="1"/>
<evidence type="ECO:0000313" key="11">
    <source>
        <dbReference type="EMBL" id="GAT20543.1"/>
    </source>
</evidence>
<dbReference type="AlphaFoldDB" id="A0A146F483"/>
<evidence type="ECO:0000256" key="9">
    <source>
        <dbReference type="SAM" id="SignalP"/>
    </source>
</evidence>
<evidence type="ECO:0000256" key="7">
    <source>
        <dbReference type="ARBA" id="ARBA00037991"/>
    </source>
</evidence>
<evidence type="ECO:0000256" key="2">
    <source>
        <dbReference type="ARBA" id="ARBA00022487"/>
    </source>
</evidence>
<gene>
    <name evidence="11" type="ORF">RIB2604_00800110</name>
</gene>
<comment type="caution">
    <text evidence="11">The sequence shown here is derived from an EMBL/GenBank/DDBJ whole genome shotgun (WGS) entry which is preliminary data.</text>
</comment>
<comment type="catalytic activity">
    <reaction evidence="6">
        <text>feruloyl-polysaccharide + H2O = ferulate + polysaccharide.</text>
        <dbReference type="EC" id="3.1.1.73"/>
    </reaction>
</comment>
<dbReference type="PANTHER" id="PTHR46640">
    <property type="entry name" value="TRIACYLGLYCEROL LIPASE, PUTATIVE (AFU_ORTHOLOGUE AFUA_6G06510)-RELATED"/>
    <property type="match status" value="1"/>
</dbReference>
<keyword evidence="4 9" id="KW-0732">Signal</keyword>
<dbReference type="GO" id="GO:0045493">
    <property type="term" value="P:xylan catabolic process"/>
    <property type="evidence" value="ECO:0007669"/>
    <property type="project" value="UniProtKB-KW"/>
</dbReference>
<evidence type="ECO:0000256" key="8">
    <source>
        <dbReference type="ARBA" id="ARBA00041313"/>
    </source>
</evidence>
<evidence type="ECO:0000256" key="6">
    <source>
        <dbReference type="ARBA" id="ARBA00034075"/>
    </source>
</evidence>
<dbReference type="CDD" id="cd00519">
    <property type="entry name" value="Lipase_3"/>
    <property type="match status" value="1"/>
</dbReference>
<keyword evidence="5" id="KW-0378">Hydrolase</keyword>
<evidence type="ECO:0000256" key="5">
    <source>
        <dbReference type="ARBA" id="ARBA00022801"/>
    </source>
</evidence>
<evidence type="ECO:0000256" key="1">
    <source>
        <dbReference type="ARBA" id="ARBA00013091"/>
    </source>
</evidence>
<dbReference type="GO" id="GO:0030600">
    <property type="term" value="F:feruloyl esterase activity"/>
    <property type="evidence" value="ECO:0007669"/>
    <property type="project" value="UniProtKB-EC"/>
</dbReference>
<feature type="domain" description="Fungal lipase-type" evidence="10">
    <location>
        <begin position="85"/>
        <end position="223"/>
    </location>
</feature>
<feature type="signal peptide" evidence="9">
    <location>
        <begin position="1"/>
        <end position="21"/>
    </location>
</feature>
<dbReference type="Pfam" id="PF01764">
    <property type="entry name" value="Lipase_3"/>
    <property type="match status" value="1"/>
</dbReference>
<dbReference type="EMBL" id="BCWF01000008">
    <property type="protein sequence ID" value="GAT20543.1"/>
    <property type="molecule type" value="Genomic_DNA"/>
</dbReference>
<dbReference type="VEuPathDB" id="FungiDB:ASPFODRAFT_194329"/>
<protein>
    <recommendedName>
        <fullName evidence="1">feruloyl esterase</fullName>
        <ecNumber evidence="1">3.1.1.73</ecNumber>
    </recommendedName>
    <alternativeName>
        <fullName evidence="8">Ferulic acid esterase A</fullName>
    </alternativeName>
</protein>
<keyword evidence="3" id="KW-0119">Carbohydrate metabolism</keyword>
<keyword evidence="3" id="KW-0624">Polysaccharide degradation</keyword>